<dbReference type="SMART" id="SM00388">
    <property type="entry name" value="HisKA"/>
    <property type="match status" value="1"/>
</dbReference>
<keyword evidence="10" id="KW-0067">ATP-binding</keyword>
<dbReference type="Gene3D" id="3.30.450.20">
    <property type="entry name" value="PAS domain"/>
    <property type="match status" value="1"/>
</dbReference>
<keyword evidence="13" id="KW-0812">Transmembrane</keyword>
<evidence type="ECO:0000313" key="17">
    <source>
        <dbReference type="EMBL" id="TDQ39147.1"/>
    </source>
</evidence>
<dbReference type="InterPro" id="IPR036890">
    <property type="entry name" value="HATPase_C_sf"/>
</dbReference>
<dbReference type="GO" id="GO:0000155">
    <property type="term" value="F:phosphorelay sensor kinase activity"/>
    <property type="evidence" value="ECO:0007669"/>
    <property type="project" value="InterPro"/>
</dbReference>
<dbReference type="PROSITE" id="PS50112">
    <property type="entry name" value="PAS"/>
    <property type="match status" value="1"/>
</dbReference>
<keyword evidence="13" id="KW-1133">Transmembrane helix</keyword>
<evidence type="ECO:0000256" key="6">
    <source>
        <dbReference type="ARBA" id="ARBA00022553"/>
    </source>
</evidence>
<evidence type="ECO:0000256" key="8">
    <source>
        <dbReference type="ARBA" id="ARBA00022741"/>
    </source>
</evidence>
<dbReference type="Gene3D" id="3.30.565.10">
    <property type="entry name" value="Histidine kinase-like ATPase, C-terminal domain"/>
    <property type="match status" value="1"/>
</dbReference>
<dbReference type="Pfam" id="PF02518">
    <property type="entry name" value="HATPase_c"/>
    <property type="match status" value="1"/>
</dbReference>
<dbReference type="InterPro" id="IPR003594">
    <property type="entry name" value="HATPase_dom"/>
</dbReference>
<dbReference type="Proteomes" id="UP000295632">
    <property type="component" value="Unassembled WGS sequence"/>
</dbReference>
<protein>
    <recommendedName>
        <fullName evidence="4">histidine kinase</fullName>
        <ecNumber evidence="4">2.7.13.3</ecNumber>
    </recommendedName>
</protein>
<feature type="domain" description="HAMP" evidence="16">
    <location>
        <begin position="168"/>
        <end position="221"/>
    </location>
</feature>
<evidence type="ECO:0000259" key="15">
    <source>
        <dbReference type="PROSITE" id="PS50112"/>
    </source>
</evidence>
<evidence type="ECO:0000256" key="1">
    <source>
        <dbReference type="ARBA" id="ARBA00000085"/>
    </source>
</evidence>
<comment type="catalytic activity">
    <reaction evidence="1">
        <text>ATP + protein L-histidine = ADP + protein N-phospho-L-histidine.</text>
        <dbReference type="EC" id="2.7.13.3"/>
    </reaction>
</comment>
<dbReference type="RefSeq" id="WP_133580583.1">
    <property type="nucleotide sequence ID" value="NZ_SNYJ01000008.1"/>
</dbReference>
<dbReference type="Gene3D" id="1.10.287.130">
    <property type="match status" value="1"/>
</dbReference>
<evidence type="ECO:0000256" key="5">
    <source>
        <dbReference type="ARBA" id="ARBA00022475"/>
    </source>
</evidence>
<dbReference type="InterPro" id="IPR005467">
    <property type="entry name" value="His_kinase_dom"/>
</dbReference>
<dbReference type="InterPro" id="IPR036097">
    <property type="entry name" value="HisK_dim/P_sf"/>
</dbReference>
<dbReference type="InterPro" id="IPR050351">
    <property type="entry name" value="BphY/WalK/GraS-like"/>
</dbReference>
<dbReference type="SUPFAM" id="SSF47384">
    <property type="entry name" value="Homodimeric domain of signal transducing histidine kinase"/>
    <property type="match status" value="1"/>
</dbReference>
<feature type="transmembrane region" description="Helical" evidence="13">
    <location>
        <begin position="144"/>
        <end position="164"/>
    </location>
</feature>
<dbReference type="GO" id="GO:0006355">
    <property type="term" value="P:regulation of DNA-templated transcription"/>
    <property type="evidence" value="ECO:0007669"/>
    <property type="project" value="InterPro"/>
</dbReference>
<evidence type="ECO:0000256" key="7">
    <source>
        <dbReference type="ARBA" id="ARBA00022679"/>
    </source>
</evidence>
<dbReference type="GO" id="GO:0004721">
    <property type="term" value="F:phosphoprotein phosphatase activity"/>
    <property type="evidence" value="ECO:0007669"/>
    <property type="project" value="TreeGrafter"/>
</dbReference>
<dbReference type="FunFam" id="1.10.287.130:FF:000001">
    <property type="entry name" value="Two-component sensor histidine kinase"/>
    <property type="match status" value="1"/>
</dbReference>
<name>A0A4V3D589_9BACI</name>
<keyword evidence="12 13" id="KW-0472">Membrane</keyword>
<dbReference type="GO" id="GO:0016036">
    <property type="term" value="P:cellular response to phosphate starvation"/>
    <property type="evidence" value="ECO:0007669"/>
    <property type="project" value="TreeGrafter"/>
</dbReference>
<keyword evidence="6" id="KW-0597">Phosphoprotein</keyword>
<evidence type="ECO:0000256" key="2">
    <source>
        <dbReference type="ARBA" id="ARBA00004314"/>
    </source>
</evidence>
<accession>A0A4V3D589</accession>
<evidence type="ECO:0000256" key="11">
    <source>
        <dbReference type="ARBA" id="ARBA00023012"/>
    </source>
</evidence>
<evidence type="ECO:0000313" key="18">
    <source>
        <dbReference type="Proteomes" id="UP000295632"/>
    </source>
</evidence>
<evidence type="ECO:0000256" key="13">
    <source>
        <dbReference type="SAM" id="Phobius"/>
    </source>
</evidence>
<comment type="subcellular location">
    <subcellularLocation>
        <location evidence="3">Cell membrane</location>
        <topology evidence="3">Multi-pass membrane protein</topology>
    </subcellularLocation>
    <subcellularLocation>
        <location evidence="2">Membrane raft</location>
        <topology evidence="2">Multi-pass membrane protein</topology>
    </subcellularLocation>
</comment>
<dbReference type="InterPro" id="IPR035965">
    <property type="entry name" value="PAS-like_dom_sf"/>
</dbReference>
<dbReference type="GO" id="GO:0045121">
    <property type="term" value="C:membrane raft"/>
    <property type="evidence" value="ECO:0007669"/>
    <property type="project" value="UniProtKB-SubCell"/>
</dbReference>
<dbReference type="CDD" id="cd00082">
    <property type="entry name" value="HisKA"/>
    <property type="match status" value="1"/>
</dbReference>
<keyword evidence="8" id="KW-0547">Nucleotide-binding</keyword>
<evidence type="ECO:0000256" key="10">
    <source>
        <dbReference type="ARBA" id="ARBA00022840"/>
    </source>
</evidence>
<feature type="domain" description="PAS" evidence="15">
    <location>
        <begin position="226"/>
        <end position="299"/>
    </location>
</feature>
<dbReference type="Pfam" id="PF00989">
    <property type="entry name" value="PAS"/>
    <property type="match status" value="1"/>
</dbReference>
<dbReference type="SUPFAM" id="SSF55785">
    <property type="entry name" value="PYP-like sensor domain (PAS domain)"/>
    <property type="match status" value="1"/>
</dbReference>
<sequence length="571" mass="64173">MKRIHIRLPILLTITLALSFVAIAFVLGQAIEQRFIEETQNQLSDEATFIGSMLEENDDLLDRVAGNGSTLMALYDEQGSLLTTTQTGENQVPIPDNVRITSASANQQNEHYLYTLVEVDLSSQGAYLFVGKLRDEVTAATSSIWWTILLLLGLALLIITFITVRITMHYSKPIESATRVATELARGNYKARTYEQFSGETGSALSQSINILARNLQKMVDSQEMQKDRLRTLIESMGSSLLLIDGKGSVNLLNKTYKETFYVDENELLYRNYYDVLEHQEVIHLIEEVFMTEKSVRKQMRLSLNIERKHFEVYGTPIIGEAKEWKGIVLVFHDITDLKKLENTRKDFVANVSHELKTPITSIRGFTETLLDGAGEEKELREHFLSIILKESERLQSLIHDLLDLSRIEQEGFVLNVSEVSLADVVQDTIDALSDKAGKKNIELFANSDEKNELSVKGDSLRIRQILYNLMNNAIAYTPEGGNVHIAIQSKESGVELVVSDSGIGIETSEIPRIFERFYRVDKDRSRHSGGTGLGLAIVKHLVEAHSGQIRVDSSIGNGTTFTVRLPNQFT</sequence>
<dbReference type="PANTHER" id="PTHR45453:SF1">
    <property type="entry name" value="PHOSPHATE REGULON SENSOR PROTEIN PHOR"/>
    <property type="match status" value="1"/>
</dbReference>
<dbReference type="EC" id="2.7.13.3" evidence="4"/>
<evidence type="ECO:0000256" key="12">
    <source>
        <dbReference type="ARBA" id="ARBA00023136"/>
    </source>
</evidence>
<dbReference type="InterPro" id="IPR004358">
    <property type="entry name" value="Sig_transdc_His_kin-like_C"/>
</dbReference>
<dbReference type="OrthoDB" id="9813151at2"/>
<evidence type="ECO:0000259" key="14">
    <source>
        <dbReference type="PROSITE" id="PS50109"/>
    </source>
</evidence>
<evidence type="ECO:0000256" key="3">
    <source>
        <dbReference type="ARBA" id="ARBA00004651"/>
    </source>
</evidence>
<dbReference type="AlphaFoldDB" id="A0A4V3D589"/>
<keyword evidence="5" id="KW-1003">Cell membrane</keyword>
<dbReference type="InterPro" id="IPR003660">
    <property type="entry name" value="HAMP_dom"/>
</dbReference>
<dbReference type="NCBIfam" id="NF046044">
    <property type="entry name" value="PnpS"/>
    <property type="match status" value="1"/>
</dbReference>
<reference evidence="17 18" key="1">
    <citation type="submission" date="2019-03" db="EMBL/GenBank/DDBJ databases">
        <title>Genomic Encyclopedia of Type Strains, Phase IV (KMG-IV): sequencing the most valuable type-strain genomes for metagenomic binning, comparative biology and taxonomic classification.</title>
        <authorList>
            <person name="Goeker M."/>
        </authorList>
    </citation>
    <scope>NUCLEOTIDE SEQUENCE [LARGE SCALE GENOMIC DNA]</scope>
    <source>
        <strain evidence="17 18">DSM 28697</strain>
    </source>
</reference>
<evidence type="ECO:0000256" key="9">
    <source>
        <dbReference type="ARBA" id="ARBA00022777"/>
    </source>
</evidence>
<dbReference type="PANTHER" id="PTHR45453">
    <property type="entry name" value="PHOSPHATE REGULON SENSOR PROTEIN PHOR"/>
    <property type="match status" value="1"/>
</dbReference>
<keyword evidence="9 17" id="KW-0418">Kinase</keyword>
<dbReference type="SMART" id="SM00387">
    <property type="entry name" value="HATPase_c"/>
    <property type="match status" value="1"/>
</dbReference>
<evidence type="ECO:0000259" key="16">
    <source>
        <dbReference type="PROSITE" id="PS50885"/>
    </source>
</evidence>
<dbReference type="NCBIfam" id="TIGR00229">
    <property type="entry name" value="sensory_box"/>
    <property type="match status" value="1"/>
</dbReference>
<evidence type="ECO:0000256" key="4">
    <source>
        <dbReference type="ARBA" id="ARBA00012438"/>
    </source>
</evidence>
<organism evidence="17 18">
    <name type="scientific">Aureibacillus halotolerans</name>
    <dbReference type="NCBI Taxonomy" id="1508390"/>
    <lineage>
        <taxon>Bacteria</taxon>
        <taxon>Bacillati</taxon>
        <taxon>Bacillota</taxon>
        <taxon>Bacilli</taxon>
        <taxon>Bacillales</taxon>
        <taxon>Bacillaceae</taxon>
        <taxon>Aureibacillus</taxon>
    </lineage>
</organism>
<keyword evidence="18" id="KW-1185">Reference proteome</keyword>
<dbReference type="PROSITE" id="PS50885">
    <property type="entry name" value="HAMP"/>
    <property type="match status" value="1"/>
</dbReference>
<feature type="domain" description="Histidine kinase" evidence="14">
    <location>
        <begin position="351"/>
        <end position="570"/>
    </location>
</feature>
<dbReference type="SUPFAM" id="SSF55874">
    <property type="entry name" value="ATPase domain of HSP90 chaperone/DNA topoisomerase II/histidine kinase"/>
    <property type="match status" value="1"/>
</dbReference>
<dbReference type="PROSITE" id="PS50109">
    <property type="entry name" value="HIS_KIN"/>
    <property type="match status" value="1"/>
</dbReference>
<keyword evidence="11" id="KW-0902">Two-component regulatory system</keyword>
<dbReference type="GO" id="GO:0005524">
    <property type="term" value="F:ATP binding"/>
    <property type="evidence" value="ECO:0007669"/>
    <property type="project" value="UniProtKB-KW"/>
</dbReference>
<gene>
    <name evidence="17" type="ORF">EV213_10894</name>
</gene>
<dbReference type="EMBL" id="SNYJ01000008">
    <property type="protein sequence ID" value="TDQ39147.1"/>
    <property type="molecule type" value="Genomic_DNA"/>
</dbReference>
<dbReference type="GO" id="GO:0005886">
    <property type="term" value="C:plasma membrane"/>
    <property type="evidence" value="ECO:0007669"/>
    <property type="project" value="UniProtKB-SubCell"/>
</dbReference>
<dbReference type="InterPro" id="IPR000014">
    <property type="entry name" value="PAS"/>
</dbReference>
<proteinExistence type="predicted"/>
<dbReference type="Pfam" id="PF00512">
    <property type="entry name" value="HisKA"/>
    <property type="match status" value="1"/>
</dbReference>
<dbReference type="InterPro" id="IPR003661">
    <property type="entry name" value="HisK_dim/P_dom"/>
</dbReference>
<dbReference type="CDD" id="cd00075">
    <property type="entry name" value="HATPase"/>
    <property type="match status" value="1"/>
</dbReference>
<comment type="caution">
    <text evidence="17">The sequence shown here is derived from an EMBL/GenBank/DDBJ whole genome shotgun (WGS) entry which is preliminary data.</text>
</comment>
<dbReference type="PRINTS" id="PR00344">
    <property type="entry name" value="BCTRLSENSOR"/>
</dbReference>
<dbReference type="FunFam" id="3.30.565.10:FF:000023">
    <property type="entry name" value="PAS domain-containing sensor histidine kinase"/>
    <property type="match status" value="1"/>
</dbReference>
<dbReference type="InterPro" id="IPR013767">
    <property type="entry name" value="PAS_fold"/>
</dbReference>
<dbReference type="Gene3D" id="6.10.340.10">
    <property type="match status" value="1"/>
</dbReference>
<keyword evidence="7" id="KW-0808">Transferase</keyword>